<dbReference type="EMBL" id="JBHSMR010000013">
    <property type="protein sequence ID" value="MFC5478113.1"/>
    <property type="molecule type" value="Genomic_DNA"/>
</dbReference>
<dbReference type="RefSeq" id="WP_379753218.1">
    <property type="nucleotide sequence ID" value="NZ_JBHSMR010000013.1"/>
</dbReference>
<dbReference type="Gene3D" id="3.40.50.1390">
    <property type="entry name" value="Resolvase, N-terminal catalytic domain"/>
    <property type="match status" value="1"/>
</dbReference>
<proteinExistence type="predicted"/>
<dbReference type="SMART" id="SM00857">
    <property type="entry name" value="Resolvase"/>
    <property type="match status" value="1"/>
</dbReference>
<evidence type="ECO:0000313" key="2">
    <source>
        <dbReference type="EMBL" id="MFC5478113.1"/>
    </source>
</evidence>
<dbReference type="SUPFAM" id="SSF53041">
    <property type="entry name" value="Resolvase-like"/>
    <property type="match status" value="1"/>
</dbReference>
<dbReference type="InterPro" id="IPR006119">
    <property type="entry name" value="Resolv_N"/>
</dbReference>
<gene>
    <name evidence="2" type="ORF">ACFPQ5_07930</name>
</gene>
<reference evidence="3" key="1">
    <citation type="journal article" date="2019" name="Int. J. Syst. Evol. Microbiol.">
        <title>The Global Catalogue of Microorganisms (GCM) 10K type strain sequencing project: providing services to taxonomists for standard genome sequencing and annotation.</title>
        <authorList>
            <consortium name="The Broad Institute Genomics Platform"/>
            <consortium name="The Broad Institute Genome Sequencing Center for Infectious Disease"/>
            <person name="Wu L."/>
            <person name="Ma J."/>
        </authorList>
    </citation>
    <scope>NUCLEOTIDE SEQUENCE [LARGE SCALE GENOMIC DNA]</scope>
    <source>
        <strain evidence="3">CCUG 43111</strain>
    </source>
</reference>
<protein>
    <submittedName>
        <fullName evidence="2">Recombinase family protein</fullName>
    </submittedName>
</protein>
<keyword evidence="3" id="KW-1185">Reference proteome</keyword>
<evidence type="ECO:0000259" key="1">
    <source>
        <dbReference type="SMART" id="SM00857"/>
    </source>
</evidence>
<sequence>MAVFGYGWTSNSSQHSGQQRRMLEHAGYELAHWFADDCASEPRPAAQRFEFQRLLGRIGRHDRLVVCTLDCLGQDARDIVSQVRTLALRRSEVVVLQLGSFDLAGAAGQAVLAALAAVADMDPHPADPACMTPIATAPQARTRGRPVCTTQAQRALIVQQHRAGESISALARAANLSRASIMRIVRATSLQ</sequence>
<dbReference type="Pfam" id="PF00239">
    <property type="entry name" value="Resolvase"/>
    <property type="match status" value="1"/>
</dbReference>
<dbReference type="InterPro" id="IPR036162">
    <property type="entry name" value="Resolvase-like_N_sf"/>
</dbReference>
<comment type="caution">
    <text evidence="2">The sequence shown here is derived from an EMBL/GenBank/DDBJ whole genome shotgun (WGS) entry which is preliminary data.</text>
</comment>
<accession>A0ABW0MJP6</accession>
<feature type="domain" description="Resolvase/invertase-type recombinase catalytic" evidence="1">
    <location>
        <begin position="3"/>
        <end position="125"/>
    </location>
</feature>
<dbReference type="Proteomes" id="UP001596101">
    <property type="component" value="Unassembled WGS sequence"/>
</dbReference>
<evidence type="ECO:0000313" key="3">
    <source>
        <dbReference type="Proteomes" id="UP001596101"/>
    </source>
</evidence>
<name>A0ABW0MJP6_9BURK</name>
<organism evidence="2 3">
    <name type="scientific">Massilia suwonensis</name>
    <dbReference type="NCBI Taxonomy" id="648895"/>
    <lineage>
        <taxon>Bacteria</taxon>
        <taxon>Pseudomonadati</taxon>
        <taxon>Pseudomonadota</taxon>
        <taxon>Betaproteobacteria</taxon>
        <taxon>Burkholderiales</taxon>
        <taxon>Oxalobacteraceae</taxon>
        <taxon>Telluria group</taxon>
        <taxon>Massilia</taxon>
    </lineage>
</organism>